<keyword evidence="2" id="KW-1185">Reference proteome</keyword>
<dbReference type="Proteomes" id="UP000789570">
    <property type="component" value="Unassembled WGS sequence"/>
</dbReference>
<accession>A0A9N8ZDY9</accession>
<comment type="caution">
    <text evidence="1">The sequence shown here is derived from an EMBL/GenBank/DDBJ whole genome shotgun (WGS) entry which is preliminary data.</text>
</comment>
<sequence>MSYSTYSSYSCSKLFSGGLPELTNEILNYLHDDYSTLYSCVLVNRLWCRLAVPILWRDPFSISTYKKHLSHHFIDFYLYYLDDDDKNVFREEFGINRIDFLSTTPLFNYPSFIKALNTYKLDLIVSDWIDSFTEQPSNSKSHRKKGNSLNYNLPQPTMLYHPTRLRQYRPPSFHFNNDTRNSLPFESPPPSGGNIRDDFQKNILPPPLISTSLQRKYRGSWDTLPFPLPVDFKYLKQETPLMMDTSLPIRPINPTFSTQPIVQPRRRRIRRRIPFNLLNVRTVQLASLIPPDEKLQDSIKLRHFICRTLIKLFISNFASLITFEIIVDRKTTLYDFKFIHEVYELIKDSPKFISGVENFTFHHNPTSQYFIMNGITATSMDSILPFTSYLPSLCNSVKDLKIQVQPFQPNNVSLKASKNLARFIDSQKALSKLTFAFNKDFLQDSLSTLKSVASTLTCLIFDSCHFINIQSFQSLECLENLESLQFYQCYPVLKLELVQHLSNISNLKIKTLAIVTNDSQFIDPSDDVLQYQLILHKVGSHLENLILSIYDKRNIFDSISHYCEKIKFIHFTEIQHEHIPRLNDLLSCFGTTLRYLTLDIKYDFNHYPRFSFRRLIRIEDEHSQSASTLLLQQLGQALPLTLEYIDLFLILDPINLQTFLDNCKHLKLKRFLLRNMREFYLDDTLQLLKRLIMDMNSIQCLAYRIGKGVDSFEWDLGGNGFRERKEAKEFEPYVKVKKYSEAVIRMSEPFNLETFTAYTL</sequence>
<protein>
    <submittedName>
        <fullName evidence="1">7323_t:CDS:1</fullName>
    </submittedName>
</protein>
<evidence type="ECO:0000313" key="2">
    <source>
        <dbReference type="Proteomes" id="UP000789570"/>
    </source>
</evidence>
<evidence type="ECO:0000313" key="1">
    <source>
        <dbReference type="EMBL" id="CAG8492765.1"/>
    </source>
</evidence>
<proteinExistence type="predicted"/>
<dbReference type="EMBL" id="CAJVPQ010000565">
    <property type="protein sequence ID" value="CAG8492765.1"/>
    <property type="molecule type" value="Genomic_DNA"/>
</dbReference>
<reference evidence="1" key="1">
    <citation type="submission" date="2021-06" db="EMBL/GenBank/DDBJ databases">
        <authorList>
            <person name="Kallberg Y."/>
            <person name="Tangrot J."/>
            <person name="Rosling A."/>
        </authorList>
    </citation>
    <scope>NUCLEOTIDE SEQUENCE</scope>
    <source>
        <strain evidence="1">UK204</strain>
    </source>
</reference>
<organism evidence="1 2">
    <name type="scientific">Funneliformis caledonium</name>
    <dbReference type="NCBI Taxonomy" id="1117310"/>
    <lineage>
        <taxon>Eukaryota</taxon>
        <taxon>Fungi</taxon>
        <taxon>Fungi incertae sedis</taxon>
        <taxon>Mucoromycota</taxon>
        <taxon>Glomeromycotina</taxon>
        <taxon>Glomeromycetes</taxon>
        <taxon>Glomerales</taxon>
        <taxon>Glomeraceae</taxon>
        <taxon>Funneliformis</taxon>
    </lineage>
</organism>
<gene>
    <name evidence="1" type="ORF">FCALED_LOCUS3301</name>
</gene>
<dbReference type="AlphaFoldDB" id="A0A9N8ZDY9"/>
<dbReference type="OrthoDB" id="2125396at2759"/>
<name>A0A9N8ZDY9_9GLOM</name>